<dbReference type="GO" id="GO:0003677">
    <property type="term" value="F:DNA binding"/>
    <property type="evidence" value="ECO:0007669"/>
    <property type="project" value="InterPro"/>
</dbReference>
<evidence type="ECO:0000256" key="3">
    <source>
        <dbReference type="SAM" id="MobiDB-lite"/>
    </source>
</evidence>
<proteinExistence type="predicted"/>
<dbReference type="SMART" id="SM00906">
    <property type="entry name" value="Fungal_trans"/>
    <property type="match status" value="1"/>
</dbReference>
<dbReference type="PRINTS" id="PR00080">
    <property type="entry name" value="SDRFAMILY"/>
</dbReference>
<dbReference type="Pfam" id="PF04082">
    <property type="entry name" value="Fungal_trans"/>
    <property type="match status" value="1"/>
</dbReference>
<evidence type="ECO:0000313" key="6">
    <source>
        <dbReference type="Proteomes" id="UP000469558"/>
    </source>
</evidence>
<dbReference type="InterPro" id="IPR002347">
    <property type="entry name" value="SDR_fam"/>
</dbReference>
<evidence type="ECO:0000313" key="5">
    <source>
        <dbReference type="EMBL" id="TVY67470.1"/>
    </source>
</evidence>
<dbReference type="PANTHER" id="PTHR31001">
    <property type="entry name" value="UNCHARACTERIZED TRANSCRIPTIONAL REGULATORY PROTEIN"/>
    <property type="match status" value="1"/>
</dbReference>
<dbReference type="GO" id="GO:0006351">
    <property type="term" value="P:DNA-templated transcription"/>
    <property type="evidence" value="ECO:0007669"/>
    <property type="project" value="InterPro"/>
</dbReference>
<comment type="subcellular location">
    <subcellularLocation>
        <location evidence="1">Nucleus</location>
    </subcellularLocation>
</comment>
<dbReference type="CDD" id="cd12148">
    <property type="entry name" value="fungal_TF_MHR"/>
    <property type="match status" value="1"/>
</dbReference>
<dbReference type="Gene3D" id="3.40.50.720">
    <property type="entry name" value="NAD(P)-binding Rossmann-like Domain"/>
    <property type="match status" value="1"/>
</dbReference>
<dbReference type="GO" id="GO:0008270">
    <property type="term" value="F:zinc ion binding"/>
    <property type="evidence" value="ECO:0007669"/>
    <property type="project" value="InterPro"/>
</dbReference>
<evidence type="ECO:0000256" key="2">
    <source>
        <dbReference type="ARBA" id="ARBA00023242"/>
    </source>
</evidence>
<dbReference type="GO" id="GO:0005634">
    <property type="term" value="C:nucleus"/>
    <property type="evidence" value="ECO:0007669"/>
    <property type="project" value="UniProtKB-SubCell"/>
</dbReference>
<reference evidence="5 6" key="1">
    <citation type="submission" date="2018-05" db="EMBL/GenBank/DDBJ databases">
        <title>Genome sequencing and assembly of the regulated plant pathogen Lachnellula willkommii and related sister species for the development of diagnostic species identification markers.</title>
        <authorList>
            <person name="Giroux E."/>
            <person name="Bilodeau G."/>
        </authorList>
    </citation>
    <scope>NUCLEOTIDE SEQUENCE [LARGE SCALE GENOMIC DNA]</scope>
    <source>
        <strain evidence="5 6">CBS 268.59</strain>
    </source>
</reference>
<dbReference type="OrthoDB" id="762982at2759"/>
<dbReference type="PRINTS" id="PR00081">
    <property type="entry name" value="GDHRDH"/>
</dbReference>
<evidence type="ECO:0000256" key="1">
    <source>
        <dbReference type="ARBA" id="ARBA00004123"/>
    </source>
</evidence>
<dbReference type="EMBL" id="QGMK01001548">
    <property type="protein sequence ID" value="TVY67470.1"/>
    <property type="molecule type" value="Genomic_DNA"/>
</dbReference>
<feature type="compositionally biased region" description="Basic and acidic residues" evidence="3">
    <location>
        <begin position="52"/>
        <end position="61"/>
    </location>
</feature>
<sequence length="855" mass="96478">MPNLARMNLLKTRRTRMSSNGLTQGVIENAPANQGSFASEHATGLTSIEGPAKGEDEAKTPEVESLSKAFGIMKVDQIEQSTLYIGGAHWVSIISEIEEFRTYLAANAERLEENALSLRKSSRDVRKAPSLLRGIDAPASREELLSHLPPQELILSRVNRFFSFYGLSLPFIHEPTFRREVESHCKDPSKAKIIWLGLLFAVLHLAEQSYDAAEDLDPNGAIEVTGQYKSRIIQCLIASGYTNPVAYTIETLVLYIEAEWHTAQDASIETSMILGLAIRLAMRMGLHRDPCHYDLTPFQSEMRRRLWAVIHRGDILYSFQLSLPPVIRQKDCTCGIPRNINNNEFGETTDLPPSRPIGEWTDASYFIIKYRLLLVLGNVIEFVNDPLLPNERFQELQASTSEVCQEIPPFLRLEYQASSSETTSLKKQKIHLDRLYQLTQCLLHRNFLRSPRPGSTAIAHRDSCISAALALLAHQSSIFLGFDSMYPHIIRKQHMALLINQDFFIAAMTVALDLKSGFQTDFPIPSDFEVWGFDRRDEMIAALESSIEFWRIVKDESVEAAKAYGLFSFAIRDIKVLKWRAEESMRGNDGVWNTAGHSADPHPLGDMSEFDWELWASQNGTYDPDYEDFHRVDEVEQAISKCNPSVKTRKIILDISDDDQVLAAASRITSEEGRLDILINNAGYSPDWVPIADGDVTDYLRTWEVNMKGVYLMTRRFLPLLVDTAKKQGTLVNIVNMSSIGAHFNFAGSSAYNVTKFALLRFTEYVDLEYSKAGVNCVAVHPGGVLTELSKNIEQIKDWLPDTPDLCGGFLVWLTKGQRSWTNGRYLASAWDVDELEAKKDEIVQGDKLKMRMVV</sequence>
<keyword evidence="6" id="KW-1185">Reference proteome</keyword>
<protein>
    <submittedName>
        <fullName evidence="5">Short chain dehydrogenase citE</fullName>
    </submittedName>
</protein>
<dbReference type="Proteomes" id="UP000469558">
    <property type="component" value="Unassembled WGS sequence"/>
</dbReference>
<evidence type="ECO:0000259" key="4">
    <source>
        <dbReference type="SMART" id="SM00906"/>
    </source>
</evidence>
<dbReference type="Pfam" id="PF00106">
    <property type="entry name" value="adh_short"/>
    <property type="match status" value="1"/>
</dbReference>
<name>A0A8T9BXA5_9HELO</name>
<dbReference type="InterPro" id="IPR036291">
    <property type="entry name" value="NAD(P)-bd_dom_sf"/>
</dbReference>
<feature type="domain" description="Xylanolytic transcriptional activator regulatory" evidence="4">
    <location>
        <begin position="270"/>
        <end position="343"/>
    </location>
</feature>
<dbReference type="SUPFAM" id="SSF51735">
    <property type="entry name" value="NAD(P)-binding Rossmann-fold domains"/>
    <property type="match status" value="1"/>
</dbReference>
<feature type="region of interest" description="Disordered" evidence="3">
    <location>
        <begin position="37"/>
        <end position="61"/>
    </location>
</feature>
<dbReference type="PANTHER" id="PTHR31001:SF49">
    <property type="entry name" value="ZN(II)2CYS6 TRANSCRIPTION FACTOR (EUROFUNG)"/>
    <property type="match status" value="1"/>
</dbReference>
<dbReference type="InterPro" id="IPR050613">
    <property type="entry name" value="Sec_Metabolite_Reg"/>
</dbReference>
<gene>
    <name evidence="5" type="primary">citE_0</name>
    <name evidence="5" type="ORF">LSUE1_G006513</name>
</gene>
<accession>A0A8T9BXA5</accession>
<organism evidence="5 6">
    <name type="scientific">Lachnellula suecica</name>
    <dbReference type="NCBI Taxonomy" id="602035"/>
    <lineage>
        <taxon>Eukaryota</taxon>
        <taxon>Fungi</taxon>
        <taxon>Dikarya</taxon>
        <taxon>Ascomycota</taxon>
        <taxon>Pezizomycotina</taxon>
        <taxon>Leotiomycetes</taxon>
        <taxon>Helotiales</taxon>
        <taxon>Lachnaceae</taxon>
        <taxon>Lachnellula</taxon>
    </lineage>
</organism>
<dbReference type="CDD" id="cd05233">
    <property type="entry name" value="SDR_c"/>
    <property type="match status" value="1"/>
</dbReference>
<comment type="caution">
    <text evidence="5">The sequence shown here is derived from an EMBL/GenBank/DDBJ whole genome shotgun (WGS) entry which is preliminary data.</text>
</comment>
<dbReference type="InterPro" id="IPR007219">
    <property type="entry name" value="XnlR_reg_dom"/>
</dbReference>
<keyword evidence="2" id="KW-0539">Nucleus</keyword>
<dbReference type="AlphaFoldDB" id="A0A8T9BXA5"/>